<evidence type="ECO:0000313" key="3">
    <source>
        <dbReference type="Proteomes" id="UP000190037"/>
    </source>
</evidence>
<name>A0A1T3NUF0_9ACTN</name>
<accession>A0A1T3NUF0</accession>
<organism evidence="2 3">
    <name type="scientific">Embleya scabrispora</name>
    <dbReference type="NCBI Taxonomy" id="159449"/>
    <lineage>
        <taxon>Bacteria</taxon>
        <taxon>Bacillati</taxon>
        <taxon>Actinomycetota</taxon>
        <taxon>Actinomycetes</taxon>
        <taxon>Kitasatosporales</taxon>
        <taxon>Streptomycetaceae</taxon>
        <taxon>Embleya</taxon>
    </lineage>
</organism>
<proteinExistence type="predicted"/>
<protein>
    <submittedName>
        <fullName evidence="2">Uncharacterized protein</fullName>
    </submittedName>
</protein>
<sequence length="77" mass="8426">MLSRRTNPSILRQDAPGVVITTGVPVNPVSAYTKGAAGAGVAVRTLGCRRSRGRPRTPRRSPGLWRLRTPPWHKLRS</sequence>
<dbReference type="STRING" id="159449.B4N89_04845"/>
<keyword evidence="3" id="KW-1185">Reference proteome</keyword>
<dbReference type="EMBL" id="MWQN01000001">
    <property type="protein sequence ID" value="OPC80365.1"/>
    <property type="molecule type" value="Genomic_DNA"/>
</dbReference>
<feature type="compositionally biased region" description="Basic residues" evidence="1">
    <location>
        <begin position="49"/>
        <end position="59"/>
    </location>
</feature>
<dbReference type="Proteomes" id="UP000190037">
    <property type="component" value="Unassembled WGS sequence"/>
</dbReference>
<evidence type="ECO:0000256" key="1">
    <source>
        <dbReference type="SAM" id="MobiDB-lite"/>
    </source>
</evidence>
<reference evidence="2 3" key="1">
    <citation type="submission" date="2017-03" db="EMBL/GenBank/DDBJ databases">
        <title>Draft genome sequence of Streptomyces scabrisporus NF3, endophyte isolated from Amphipterygium adstringens.</title>
        <authorList>
            <person name="Vazquez M."/>
            <person name="Ceapa C.D."/>
            <person name="Rodriguez Luna D."/>
            <person name="Sanchez Esquivel S."/>
        </authorList>
    </citation>
    <scope>NUCLEOTIDE SEQUENCE [LARGE SCALE GENOMIC DNA]</scope>
    <source>
        <strain evidence="2 3">NF3</strain>
    </source>
</reference>
<feature type="region of interest" description="Disordered" evidence="1">
    <location>
        <begin position="49"/>
        <end position="77"/>
    </location>
</feature>
<evidence type="ECO:0000313" key="2">
    <source>
        <dbReference type="EMBL" id="OPC80365.1"/>
    </source>
</evidence>
<dbReference type="AlphaFoldDB" id="A0A1T3NUF0"/>
<comment type="caution">
    <text evidence="2">The sequence shown here is derived from an EMBL/GenBank/DDBJ whole genome shotgun (WGS) entry which is preliminary data.</text>
</comment>
<gene>
    <name evidence="2" type="ORF">B4N89_04845</name>
</gene>